<dbReference type="RefSeq" id="WP_169506432.1">
    <property type="nucleotide sequence ID" value="NZ_JABBPN010000021.1"/>
</dbReference>
<evidence type="ECO:0000256" key="2">
    <source>
        <dbReference type="ARBA" id="ARBA00023125"/>
    </source>
</evidence>
<keyword evidence="3" id="KW-0804">Transcription</keyword>
<evidence type="ECO:0000313" key="6">
    <source>
        <dbReference type="Proteomes" id="UP000565468"/>
    </source>
</evidence>
<dbReference type="Pfam" id="PF12833">
    <property type="entry name" value="HTH_18"/>
    <property type="match status" value="1"/>
</dbReference>
<dbReference type="InterPro" id="IPR003313">
    <property type="entry name" value="AraC-bd"/>
</dbReference>
<name>A0A848ME18_PAELE</name>
<dbReference type="Gene3D" id="2.60.120.10">
    <property type="entry name" value="Jelly Rolls"/>
    <property type="match status" value="1"/>
</dbReference>
<gene>
    <name evidence="5" type="ORF">HII30_17975</name>
</gene>
<dbReference type="Gene3D" id="1.10.10.60">
    <property type="entry name" value="Homeodomain-like"/>
    <property type="match status" value="2"/>
</dbReference>
<evidence type="ECO:0000256" key="1">
    <source>
        <dbReference type="ARBA" id="ARBA00023015"/>
    </source>
</evidence>
<dbReference type="GO" id="GO:0003700">
    <property type="term" value="F:DNA-binding transcription factor activity"/>
    <property type="evidence" value="ECO:0007669"/>
    <property type="project" value="InterPro"/>
</dbReference>
<dbReference type="Pfam" id="PF02311">
    <property type="entry name" value="AraC_binding"/>
    <property type="match status" value="1"/>
</dbReference>
<dbReference type="InterPro" id="IPR020449">
    <property type="entry name" value="Tscrpt_reg_AraC-type_HTH"/>
</dbReference>
<keyword evidence="6" id="KW-1185">Reference proteome</keyword>
<keyword evidence="2" id="KW-0238">DNA-binding</keyword>
<sequence>MRRVYLDWFTKDEQFPFYIEYGGHEEDMYVHKHHNFTELVIVLHGNAAHVINEQSYFVKKGDVFVINGDTLHAYKEPRHFKICNIMFRPEILKSAGSDLKKVNGFQALFVVEPHFRNFHHYQSKLSLPIPNLEHVSSQVDMMIEEYNHKPQGYQTMLVSKFMELVVYLSRQYGSMEAGKESHVAHLASAISFMEDHYLEAVSLEDIARQSEISVRHLNRIFQTYYETTPISYLHHLRMEHACKLLMMTKLPITEVSYNSGFNDSNYFARQFRKMYGMSPKSFRNNGGP</sequence>
<dbReference type="PROSITE" id="PS00041">
    <property type="entry name" value="HTH_ARAC_FAMILY_1"/>
    <property type="match status" value="1"/>
</dbReference>
<comment type="caution">
    <text evidence="5">The sequence shown here is derived from an EMBL/GenBank/DDBJ whole genome shotgun (WGS) entry which is preliminary data.</text>
</comment>
<dbReference type="SMART" id="SM00342">
    <property type="entry name" value="HTH_ARAC"/>
    <property type="match status" value="1"/>
</dbReference>
<dbReference type="EMBL" id="JABBPN010000021">
    <property type="protein sequence ID" value="NMO97654.1"/>
    <property type="molecule type" value="Genomic_DNA"/>
</dbReference>
<dbReference type="InterPro" id="IPR009057">
    <property type="entry name" value="Homeodomain-like_sf"/>
</dbReference>
<organism evidence="5 6">
    <name type="scientific">Paenibacillus lemnae</name>
    <dbReference type="NCBI Taxonomy" id="1330551"/>
    <lineage>
        <taxon>Bacteria</taxon>
        <taxon>Bacillati</taxon>
        <taxon>Bacillota</taxon>
        <taxon>Bacilli</taxon>
        <taxon>Bacillales</taxon>
        <taxon>Paenibacillaceae</taxon>
        <taxon>Paenibacillus</taxon>
    </lineage>
</organism>
<evidence type="ECO:0000313" key="5">
    <source>
        <dbReference type="EMBL" id="NMO97654.1"/>
    </source>
</evidence>
<dbReference type="GO" id="GO:0043565">
    <property type="term" value="F:sequence-specific DNA binding"/>
    <property type="evidence" value="ECO:0007669"/>
    <property type="project" value="InterPro"/>
</dbReference>
<dbReference type="PROSITE" id="PS01124">
    <property type="entry name" value="HTH_ARAC_FAMILY_2"/>
    <property type="match status" value="1"/>
</dbReference>
<dbReference type="PANTHER" id="PTHR43280">
    <property type="entry name" value="ARAC-FAMILY TRANSCRIPTIONAL REGULATOR"/>
    <property type="match status" value="1"/>
</dbReference>
<proteinExistence type="predicted"/>
<dbReference type="SUPFAM" id="SSF46689">
    <property type="entry name" value="Homeodomain-like"/>
    <property type="match status" value="2"/>
</dbReference>
<dbReference type="AlphaFoldDB" id="A0A848ME18"/>
<dbReference type="Proteomes" id="UP000565468">
    <property type="component" value="Unassembled WGS sequence"/>
</dbReference>
<evidence type="ECO:0000259" key="4">
    <source>
        <dbReference type="PROSITE" id="PS01124"/>
    </source>
</evidence>
<reference evidence="5 6" key="1">
    <citation type="submission" date="2020-04" db="EMBL/GenBank/DDBJ databases">
        <title>Paenibacillus algicola sp. nov., a novel marine bacterium producing alginate lyase.</title>
        <authorList>
            <person name="Huang H."/>
        </authorList>
    </citation>
    <scope>NUCLEOTIDE SEQUENCE [LARGE SCALE GENOMIC DNA]</scope>
    <source>
        <strain evidence="5 6">L7-75</strain>
    </source>
</reference>
<dbReference type="SUPFAM" id="SSF51182">
    <property type="entry name" value="RmlC-like cupins"/>
    <property type="match status" value="1"/>
</dbReference>
<dbReference type="PANTHER" id="PTHR43280:SF2">
    <property type="entry name" value="HTH-TYPE TRANSCRIPTIONAL REGULATOR EXSA"/>
    <property type="match status" value="1"/>
</dbReference>
<accession>A0A848ME18</accession>
<feature type="domain" description="HTH araC/xylS-type" evidence="4">
    <location>
        <begin position="187"/>
        <end position="285"/>
    </location>
</feature>
<dbReference type="PRINTS" id="PR00032">
    <property type="entry name" value="HTHARAC"/>
</dbReference>
<dbReference type="InterPro" id="IPR018062">
    <property type="entry name" value="HTH_AraC-typ_CS"/>
</dbReference>
<keyword evidence="1" id="KW-0805">Transcription regulation</keyword>
<dbReference type="InterPro" id="IPR011051">
    <property type="entry name" value="RmlC_Cupin_sf"/>
</dbReference>
<evidence type="ECO:0000256" key="3">
    <source>
        <dbReference type="ARBA" id="ARBA00023163"/>
    </source>
</evidence>
<dbReference type="InterPro" id="IPR014710">
    <property type="entry name" value="RmlC-like_jellyroll"/>
</dbReference>
<dbReference type="InterPro" id="IPR018060">
    <property type="entry name" value="HTH_AraC"/>
</dbReference>
<protein>
    <submittedName>
        <fullName evidence="5">Helix-turn-helix domain-containing protein</fullName>
    </submittedName>
</protein>